<feature type="transmembrane region" description="Helical" evidence="13">
    <location>
        <begin position="30"/>
        <end position="55"/>
    </location>
</feature>
<proteinExistence type="predicted"/>
<keyword evidence="10 13" id="KW-0472">Membrane</keyword>
<sequence length="1305" mass="144863">MTTDHVYPAGPSSVPSGLTRSTQTYRLHAWLAMGGLALFVALYLGLTAWFTWTAYRLIVGMTHGGDVFMGLVAGACSGFLAIFMWKALFFVQHRHEIDDIEVTAEEQPRLFAFINRLADEAGAPRAHRVFLSPRVNAAVFYDLTVLNLLFPSRKNLEIGLALVNTLTLGEFKAVLAHEFGHFAQRSMAVGRWVYVAQQIAAHIISKRDALDSFLRGLSRFDLRIAWVGWLLSLIIWSIRSMMETVFRVVLLAQRALSREMELQADLVAVSLTGSDALIHALHKLGAADDAWSRAVAFADSELREKRRVTDLFAVQKHVTNKLRDILDNPAYGEVDPLPAANREQHRVFKTSLGQPPRMWSTHPENSEREQNAKRTYIAATIDERSAWELFDDVPGMKERMTAHVFRSATEAQPVTVEESLVKLDEKFNRAYYDRSYRGAYLGRSLTNHSQNTGELYGVTLRDEHIIAELDSIYPDTLAKQLEQLRSLEEEHGALRALKDGFLTAPGGIIRHRGKELRRADLQQAIDETQEELEKVRTAVLAHDKRCRSVHLSAAKQLGNGWEDYLKGLLAVLHYAEHNEANLDDAYGAMRNVLSIVTADGRVSGKERQRLINACADVHNALRHIYDDEGQKIQLDRTLLRRLKVDHWQVALGEFKLPLADDNNLGDWIQAIDSWVGSAMSALSALRQAALEQLLLVESQVARFVRTKLQPGAAPEASFIPPQYPVFVPGHSERPRQKKLDLWDRFHVADGLVPTLARLTVACGIIAAVLSVGTTVGSTIVNIYNGLGRTVTVDVGGTSTRLTPFSHAKLTVSDKEHYAIKTTTDGGQVIEQFDVDIPYGSHQSVYNVGGASMLVEWTATYGSVRAPEERVVGPVRWTTSNANFIFEEPPESISTSRHSDGGTRTVMGAFGHDSPSTLLRVMKDEKQIQSVVAMHAVWDSSDARHTVEWLAAASRLPGFDETLRARLALQPGDVLTMRAEQDYSGEDKHAAVCERHRSMAQGQPANVDLQYLAARCLDTEAQRNQAFADLFAKSPEHGWLAAAVAYTHMDESHWQQAADIFDVALKKMAPAVSEHVAIDSLRVRRMLSADGNVPVAGLWKRSPTLQYLAALETGGQQLQPGNEKAYYHLSRGAPNLAVSELKHAEEPDRRVLRLAAASDGADPEVIEAALALPATEAQDDDTMLVSLALALRERRNPDAYIAAFRDSSTAGAQQALDFISTIRQGGSAKEADRLLEGVDYRLRSRAYAAALVLMGKRAPKDWRTSATRLLFVFERPYFDLLDRRGPAPTEANSEPGVVRTPPRLAY</sequence>
<dbReference type="RefSeq" id="WP_380603981.1">
    <property type="nucleotide sequence ID" value="NZ_JBHSDU010000015.1"/>
</dbReference>
<dbReference type="Pfam" id="PF01435">
    <property type="entry name" value="Peptidase_M48"/>
    <property type="match status" value="1"/>
</dbReference>
<gene>
    <name evidence="15" type="ORF">ACFPN2_31065</name>
</gene>
<feature type="region of interest" description="Disordered" evidence="12">
    <location>
        <begin position="1283"/>
        <end position="1305"/>
    </location>
</feature>
<evidence type="ECO:0000256" key="8">
    <source>
        <dbReference type="ARBA" id="ARBA00022989"/>
    </source>
</evidence>
<evidence type="ECO:0000256" key="7">
    <source>
        <dbReference type="ARBA" id="ARBA00022833"/>
    </source>
</evidence>
<keyword evidence="5" id="KW-0479">Metal-binding</keyword>
<evidence type="ECO:0000256" key="3">
    <source>
        <dbReference type="ARBA" id="ARBA00022670"/>
    </source>
</evidence>
<feature type="domain" description="Peptidase M48" evidence="14">
    <location>
        <begin position="106"/>
        <end position="374"/>
    </location>
</feature>
<feature type="coiled-coil region" evidence="11">
    <location>
        <begin position="477"/>
        <end position="545"/>
    </location>
</feature>
<keyword evidence="7" id="KW-0862">Zinc</keyword>
<keyword evidence="8 13" id="KW-1133">Transmembrane helix</keyword>
<evidence type="ECO:0000259" key="14">
    <source>
        <dbReference type="Pfam" id="PF01435"/>
    </source>
</evidence>
<evidence type="ECO:0000256" key="13">
    <source>
        <dbReference type="SAM" id="Phobius"/>
    </source>
</evidence>
<comment type="cofactor">
    <cofactor evidence="1">
        <name>Zn(2+)</name>
        <dbReference type="ChEBI" id="CHEBI:29105"/>
    </cofactor>
</comment>
<dbReference type="EMBL" id="JBHSDU010000015">
    <property type="protein sequence ID" value="MFC4313557.1"/>
    <property type="molecule type" value="Genomic_DNA"/>
</dbReference>
<keyword evidence="11" id="KW-0175">Coiled coil</keyword>
<evidence type="ECO:0000256" key="10">
    <source>
        <dbReference type="ARBA" id="ARBA00023136"/>
    </source>
</evidence>
<evidence type="ECO:0000313" key="15">
    <source>
        <dbReference type="EMBL" id="MFC4313557.1"/>
    </source>
</evidence>
<evidence type="ECO:0000313" key="16">
    <source>
        <dbReference type="Proteomes" id="UP001595904"/>
    </source>
</evidence>
<keyword evidence="4 13" id="KW-0812">Transmembrane</keyword>
<evidence type="ECO:0000256" key="12">
    <source>
        <dbReference type="SAM" id="MobiDB-lite"/>
    </source>
</evidence>
<keyword evidence="9 15" id="KW-0482">Metalloprotease</keyword>
<evidence type="ECO:0000256" key="11">
    <source>
        <dbReference type="SAM" id="Coils"/>
    </source>
</evidence>
<feature type="transmembrane region" description="Helical" evidence="13">
    <location>
        <begin position="220"/>
        <end position="238"/>
    </location>
</feature>
<dbReference type="GO" id="GO:0008237">
    <property type="term" value="F:metallopeptidase activity"/>
    <property type="evidence" value="ECO:0007669"/>
    <property type="project" value="UniProtKB-KW"/>
</dbReference>
<dbReference type="InterPro" id="IPR001915">
    <property type="entry name" value="Peptidase_M48"/>
</dbReference>
<evidence type="ECO:0000256" key="2">
    <source>
        <dbReference type="ARBA" id="ARBA00022475"/>
    </source>
</evidence>
<keyword evidence="6 15" id="KW-0378">Hydrolase</keyword>
<comment type="caution">
    <text evidence="15">The sequence shown here is derived from an EMBL/GenBank/DDBJ whole genome shotgun (WGS) entry which is preliminary data.</text>
</comment>
<keyword evidence="16" id="KW-1185">Reference proteome</keyword>
<dbReference type="PANTHER" id="PTHR43221:SF2">
    <property type="entry name" value="PROTEASE HTPX HOMOLOG"/>
    <property type="match status" value="1"/>
</dbReference>
<reference evidence="16" key="1">
    <citation type="journal article" date="2019" name="Int. J. Syst. Evol. Microbiol.">
        <title>The Global Catalogue of Microorganisms (GCM) 10K type strain sequencing project: providing services to taxonomists for standard genome sequencing and annotation.</title>
        <authorList>
            <consortium name="The Broad Institute Genomics Platform"/>
            <consortium name="The Broad Institute Genome Sequencing Center for Infectious Disease"/>
            <person name="Wu L."/>
            <person name="Ma J."/>
        </authorList>
    </citation>
    <scope>NUCLEOTIDE SEQUENCE [LARGE SCALE GENOMIC DNA]</scope>
    <source>
        <strain evidence="16">CGMCC 1.10759</strain>
    </source>
</reference>
<organism evidence="15 16">
    <name type="scientific">Steroidobacter flavus</name>
    <dbReference type="NCBI Taxonomy" id="1842136"/>
    <lineage>
        <taxon>Bacteria</taxon>
        <taxon>Pseudomonadati</taxon>
        <taxon>Pseudomonadota</taxon>
        <taxon>Gammaproteobacteria</taxon>
        <taxon>Steroidobacterales</taxon>
        <taxon>Steroidobacteraceae</taxon>
        <taxon>Steroidobacter</taxon>
    </lineage>
</organism>
<dbReference type="Gene3D" id="3.30.2010.10">
    <property type="entry name" value="Metalloproteases ('zincins'), catalytic domain"/>
    <property type="match status" value="1"/>
</dbReference>
<protein>
    <submittedName>
        <fullName evidence="15">M48 family metalloprotease</fullName>
        <ecNumber evidence="15">3.4.24.-</ecNumber>
    </submittedName>
</protein>
<evidence type="ECO:0000256" key="6">
    <source>
        <dbReference type="ARBA" id="ARBA00022801"/>
    </source>
</evidence>
<feature type="transmembrane region" description="Helical" evidence="13">
    <location>
        <begin position="67"/>
        <end position="85"/>
    </location>
</feature>
<dbReference type="InterPro" id="IPR050083">
    <property type="entry name" value="HtpX_protease"/>
</dbReference>
<dbReference type="PANTHER" id="PTHR43221">
    <property type="entry name" value="PROTEASE HTPX"/>
    <property type="match status" value="1"/>
</dbReference>
<evidence type="ECO:0000256" key="4">
    <source>
        <dbReference type="ARBA" id="ARBA00022692"/>
    </source>
</evidence>
<evidence type="ECO:0000256" key="5">
    <source>
        <dbReference type="ARBA" id="ARBA00022723"/>
    </source>
</evidence>
<accession>A0ABV8T2X1</accession>
<keyword evidence="2" id="KW-1003">Cell membrane</keyword>
<keyword evidence="3" id="KW-0645">Protease</keyword>
<dbReference type="EC" id="3.4.24.-" evidence="15"/>
<name>A0ABV8T2X1_9GAMM</name>
<dbReference type="Proteomes" id="UP001595904">
    <property type="component" value="Unassembled WGS sequence"/>
</dbReference>
<dbReference type="CDD" id="cd07328">
    <property type="entry name" value="M48_Ste24p_like"/>
    <property type="match status" value="1"/>
</dbReference>
<evidence type="ECO:0000256" key="1">
    <source>
        <dbReference type="ARBA" id="ARBA00001947"/>
    </source>
</evidence>
<evidence type="ECO:0000256" key="9">
    <source>
        <dbReference type="ARBA" id="ARBA00023049"/>
    </source>
</evidence>